<dbReference type="Pfam" id="PF01081">
    <property type="entry name" value="Aldolase"/>
    <property type="match status" value="1"/>
</dbReference>
<evidence type="ECO:0000256" key="4">
    <source>
        <dbReference type="ARBA" id="ARBA00023239"/>
    </source>
</evidence>
<dbReference type="GO" id="GO:0016829">
    <property type="term" value="F:lyase activity"/>
    <property type="evidence" value="ECO:0007669"/>
    <property type="project" value="UniProtKB-KW"/>
</dbReference>
<dbReference type="PANTHER" id="PTHR30246">
    <property type="entry name" value="2-KETO-3-DEOXY-6-PHOSPHOGLUCONATE ALDOLASE"/>
    <property type="match status" value="1"/>
</dbReference>
<keyword evidence="7" id="KW-1185">Reference proteome</keyword>
<dbReference type="Proteomes" id="UP000280368">
    <property type="component" value="Unassembled WGS sequence"/>
</dbReference>
<comment type="caution">
    <text evidence="6">The sequence shown here is derived from an EMBL/GenBank/DDBJ whole genome shotgun (WGS) entry which is preliminary data.</text>
</comment>
<name>A0A3L9ZUF0_9FLAO</name>
<evidence type="ECO:0000256" key="1">
    <source>
        <dbReference type="ARBA" id="ARBA00004761"/>
    </source>
</evidence>
<keyword evidence="5" id="KW-0119">Carbohydrate metabolism</keyword>
<evidence type="ECO:0000313" key="7">
    <source>
        <dbReference type="Proteomes" id="UP000280368"/>
    </source>
</evidence>
<dbReference type="PANTHER" id="PTHR30246:SF1">
    <property type="entry name" value="2-DEHYDRO-3-DEOXY-6-PHOSPHOGALACTONATE ALDOLASE-RELATED"/>
    <property type="match status" value="1"/>
</dbReference>
<dbReference type="Gene3D" id="3.20.20.70">
    <property type="entry name" value="Aldolase class I"/>
    <property type="match status" value="1"/>
</dbReference>
<dbReference type="InterPro" id="IPR031338">
    <property type="entry name" value="KDPG/KHG_AS_2"/>
</dbReference>
<dbReference type="PROSITE" id="PS00160">
    <property type="entry name" value="ALDOLASE_KDPG_KHG_2"/>
    <property type="match status" value="1"/>
</dbReference>
<evidence type="ECO:0000256" key="5">
    <source>
        <dbReference type="ARBA" id="ARBA00023277"/>
    </source>
</evidence>
<comment type="pathway">
    <text evidence="1">Carbohydrate acid metabolism.</text>
</comment>
<comment type="subunit">
    <text evidence="3">Homotrimer.</text>
</comment>
<dbReference type="SUPFAM" id="SSF51569">
    <property type="entry name" value="Aldolase"/>
    <property type="match status" value="1"/>
</dbReference>
<evidence type="ECO:0000256" key="2">
    <source>
        <dbReference type="ARBA" id="ARBA00006906"/>
    </source>
</evidence>
<gene>
    <name evidence="6" type="ORF">BC961_1738</name>
</gene>
<proteinExistence type="inferred from homology"/>
<dbReference type="InterPro" id="IPR000887">
    <property type="entry name" value="Aldlse_KDPG_KHG"/>
</dbReference>
<protein>
    <submittedName>
        <fullName evidence="6">2-keto-3-deoxy-phosphogluconate aldolase</fullName>
    </submittedName>
</protein>
<organism evidence="6 7">
    <name type="scientific">Flavobacterium weaverense</name>
    <dbReference type="NCBI Taxonomy" id="271156"/>
    <lineage>
        <taxon>Bacteria</taxon>
        <taxon>Pseudomonadati</taxon>
        <taxon>Bacteroidota</taxon>
        <taxon>Flavobacteriia</taxon>
        <taxon>Flavobacteriales</taxon>
        <taxon>Flavobacteriaceae</taxon>
        <taxon>Flavobacterium</taxon>
    </lineage>
</organism>
<dbReference type="InterPro" id="IPR013785">
    <property type="entry name" value="Aldolase_TIM"/>
</dbReference>
<dbReference type="OrthoDB" id="9802667at2"/>
<dbReference type="EMBL" id="REFH01000009">
    <property type="protein sequence ID" value="RMA76026.1"/>
    <property type="molecule type" value="Genomic_DNA"/>
</dbReference>
<evidence type="ECO:0000256" key="3">
    <source>
        <dbReference type="ARBA" id="ARBA00011233"/>
    </source>
</evidence>
<accession>A0A3L9ZUF0</accession>
<dbReference type="CDD" id="cd00452">
    <property type="entry name" value="KDPG_aldolase"/>
    <property type="match status" value="1"/>
</dbReference>
<keyword evidence="4" id="KW-0456">Lyase</keyword>
<reference evidence="6 7" key="1">
    <citation type="submission" date="2018-10" db="EMBL/GenBank/DDBJ databases">
        <title>Genomic Encyclopedia of Archaeal and Bacterial Type Strains, Phase II (KMG-II): from individual species to whole genera.</title>
        <authorList>
            <person name="Goeker M."/>
        </authorList>
    </citation>
    <scope>NUCLEOTIDE SEQUENCE [LARGE SCALE GENOMIC DNA]</scope>
    <source>
        <strain evidence="6 7">DSM 19727</strain>
    </source>
</reference>
<sequence length="215" mass="23512">MYEILKRQGVLPLITQIDSHIAKIVLQAAADSGIKAIEYAARSEDSKRVFEEMIAFKQENKLDIKICVGSILSVEQAKLYHSLGADCIVCPHTDSDIGAYCIENKVYWIPGAATLNEVLNANKLGADIVKLFPADEIGGASYVKAIRAPFPNLKLMPTGGVTLDLENLRKWFSAGVICVGVGSHLFSKKELVTLTYDTALSKFKNLIAVIEEARN</sequence>
<evidence type="ECO:0000313" key="6">
    <source>
        <dbReference type="EMBL" id="RMA76026.1"/>
    </source>
</evidence>
<dbReference type="RefSeq" id="WP_121925395.1">
    <property type="nucleotide sequence ID" value="NZ_CBCSGA010000003.1"/>
</dbReference>
<comment type="similarity">
    <text evidence="2">Belongs to the KHG/KDPG aldolase family.</text>
</comment>
<dbReference type="AlphaFoldDB" id="A0A3L9ZUF0"/>